<reference evidence="1" key="1">
    <citation type="submission" date="2020-11" db="EMBL/GenBank/DDBJ databases">
        <authorList>
            <person name="Whitehead M."/>
        </authorList>
    </citation>
    <scope>NUCLEOTIDE SEQUENCE</scope>
    <source>
        <strain evidence="1">EGII</strain>
    </source>
</reference>
<dbReference type="Pfam" id="PF13516">
    <property type="entry name" value="LRR_6"/>
    <property type="match status" value="1"/>
</dbReference>
<keyword evidence="2" id="KW-1185">Reference proteome</keyword>
<comment type="caution">
    <text evidence="1">The sequence shown here is derived from an EMBL/GenBank/DDBJ whole genome shotgun (WGS) entry which is preliminary data.</text>
</comment>
<dbReference type="InterPro" id="IPR006553">
    <property type="entry name" value="Leu-rich_rpt_Cys-con_subtyp"/>
</dbReference>
<dbReference type="PANTHER" id="PTHR13318">
    <property type="entry name" value="PARTNER OF PAIRED, ISOFORM B-RELATED"/>
    <property type="match status" value="1"/>
</dbReference>
<proteinExistence type="predicted"/>
<dbReference type="SUPFAM" id="SSF52047">
    <property type="entry name" value="RNI-like"/>
    <property type="match status" value="1"/>
</dbReference>
<evidence type="ECO:0000313" key="1">
    <source>
        <dbReference type="EMBL" id="CAD7011386.1"/>
    </source>
</evidence>
<evidence type="ECO:0000313" key="2">
    <source>
        <dbReference type="Proteomes" id="UP000606786"/>
    </source>
</evidence>
<dbReference type="InterPro" id="IPR001611">
    <property type="entry name" value="Leu-rich_rpt"/>
</dbReference>
<dbReference type="OrthoDB" id="6492012at2759"/>
<organism evidence="1 2">
    <name type="scientific">Ceratitis capitata</name>
    <name type="common">Mediterranean fruit fly</name>
    <name type="synonym">Tephritis capitata</name>
    <dbReference type="NCBI Taxonomy" id="7213"/>
    <lineage>
        <taxon>Eukaryota</taxon>
        <taxon>Metazoa</taxon>
        <taxon>Ecdysozoa</taxon>
        <taxon>Arthropoda</taxon>
        <taxon>Hexapoda</taxon>
        <taxon>Insecta</taxon>
        <taxon>Pterygota</taxon>
        <taxon>Neoptera</taxon>
        <taxon>Endopterygota</taxon>
        <taxon>Diptera</taxon>
        <taxon>Brachycera</taxon>
        <taxon>Muscomorpha</taxon>
        <taxon>Tephritoidea</taxon>
        <taxon>Tephritidae</taxon>
        <taxon>Ceratitis</taxon>
        <taxon>Ceratitis</taxon>
    </lineage>
</organism>
<dbReference type="Gene3D" id="3.80.10.10">
    <property type="entry name" value="Ribonuclease Inhibitor"/>
    <property type="match status" value="1"/>
</dbReference>
<name>A0A811V7H0_CERCA</name>
<accession>A0A811V7H0</accession>
<dbReference type="GO" id="GO:0019005">
    <property type="term" value="C:SCF ubiquitin ligase complex"/>
    <property type="evidence" value="ECO:0007669"/>
    <property type="project" value="TreeGrafter"/>
</dbReference>
<sequence length="294" mass="33380">MSSVQNTQLSDYLHADAAAGQPESLSLVNDCNLHDTYLKNLRQITHLGLYDCNVINQRCFMEARDSLKTLRSLDIRGIDALNPEFYKTIAKHCPRIEVLKMSCPKFSCNRVALMPKLKHLELLHRCKNESLSVIAALAQLKANYLEGLVISSGKFLTLQHIEQISKLKKLKTLSITCNDKTINDEGLVKFGKLKELEELTISACKHVTNKGLVYLMRSCPKLQTVYMEYCERVSGDFIKEAVEIARGDKRKFTFYAHATAVDEFDRLQSFATDSLINIDLRFTGHNLEMENVEA</sequence>
<protein>
    <submittedName>
        <fullName evidence="1">(Mediterranean fruit fly) hypothetical protein</fullName>
    </submittedName>
</protein>
<dbReference type="SMART" id="SM00367">
    <property type="entry name" value="LRR_CC"/>
    <property type="match status" value="3"/>
</dbReference>
<dbReference type="GO" id="GO:0031146">
    <property type="term" value="P:SCF-dependent proteasomal ubiquitin-dependent protein catabolic process"/>
    <property type="evidence" value="ECO:0007669"/>
    <property type="project" value="TreeGrafter"/>
</dbReference>
<dbReference type="InterPro" id="IPR032675">
    <property type="entry name" value="LRR_dom_sf"/>
</dbReference>
<dbReference type="AlphaFoldDB" id="A0A811V7H0"/>
<dbReference type="Proteomes" id="UP000606786">
    <property type="component" value="Unassembled WGS sequence"/>
</dbReference>
<gene>
    <name evidence="1" type="ORF">CCAP1982_LOCUS19486</name>
</gene>
<dbReference type="EMBL" id="CAJHJT010000056">
    <property type="protein sequence ID" value="CAD7011386.1"/>
    <property type="molecule type" value="Genomic_DNA"/>
</dbReference>